<dbReference type="EMBL" id="JPOS01000083">
    <property type="protein sequence ID" value="KGE85779.1"/>
    <property type="molecule type" value="Genomic_DNA"/>
</dbReference>
<dbReference type="OrthoDB" id="953239at2"/>
<organism evidence="1 2">
    <name type="scientific">Phaeodactylibacter xiamenensis</name>
    <dbReference type="NCBI Taxonomy" id="1524460"/>
    <lineage>
        <taxon>Bacteria</taxon>
        <taxon>Pseudomonadati</taxon>
        <taxon>Bacteroidota</taxon>
        <taxon>Saprospiria</taxon>
        <taxon>Saprospirales</taxon>
        <taxon>Haliscomenobacteraceae</taxon>
        <taxon>Phaeodactylibacter</taxon>
    </lineage>
</organism>
<comment type="caution">
    <text evidence="1">The sequence shown here is derived from an EMBL/GenBank/DDBJ whole genome shotgun (WGS) entry which is preliminary data.</text>
</comment>
<gene>
    <name evidence="1" type="ORF">IX84_24360</name>
</gene>
<evidence type="ECO:0008006" key="3">
    <source>
        <dbReference type="Google" id="ProtNLM"/>
    </source>
</evidence>
<accession>A0A098S0A4</accession>
<reference evidence="1 2" key="1">
    <citation type="journal article" date="2014" name="Int. J. Syst. Evol. Microbiol.">
        <title>Phaeodactylibacter xiamenensis gen. nov., sp. nov., a member of the family Saprospiraceae isolated from the marine alga Phaeodactylum tricornutum.</title>
        <authorList>
            <person name="Chen Z.Jr."/>
            <person name="Lei X."/>
            <person name="Lai Q."/>
            <person name="Li Y."/>
            <person name="Zhang B."/>
            <person name="Zhang J."/>
            <person name="Zhang H."/>
            <person name="Yang L."/>
            <person name="Zheng W."/>
            <person name="Tian Y."/>
            <person name="Yu Z."/>
            <person name="Xu H.Jr."/>
            <person name="Zheng T."/>
        </authorList>
    </citation>
    <scope>NUCLEOTIDE SEQUENCE [LARGE SCALE GENOMIC DNA]</scope>
    <source>
        <strain evidence="1 2">KD52</strain>
    </source>
</reference>
<dbReference type="AlphaFoldDB" id="A0A098S0A4"/>
<name>A0A098S0A4_9BACT</name>
<evidence type="ECO:0000313" key="2">
    <source>
        <dbReference type="Proteomes" id="UP000029736"/>
    </source>
</evidence>
<dbReference type="Proteomes" id="UP000029736">
    <property type="component" value="Unassembled WGS sequence"/>
</dbReference>
<keyword evidence="2" id="KW-1185">Reference proteome</keyword>
<dbReference type="STRING" id="1524460.IX84_24360"/>
<sequence length="135" mass="15671">MIKDIPNLKVEDVAIAVAPRAAQTTEEELWDSYLINLKEEPISNVLINSRGYGELDGEKMKTTVLRHFFEEIGPLQIVKIEPIQVKLFDLTNEYWISFTYKGHMYDKKYVFVKGSIQENNFTTIPFINLKGVMIR</sequence>
<evidence type="ECO:0000313" key="1">
    <source>
        <dbReference type="EMBL" id="KGE85779.1"/>
    </source>
</evidence>
<protein>
    <recommendedName>
        <fullName evidence="3">Phenylalanyl-tRNA synthetase subunit alpha</fullName>
    </recommendedName>
</protein>
<proteinExistence type="predicted"/>